<protein>
    <submittedName>
        <fullName evidence="2">Inosine monophosphate cyclohydrolase</fullName>
    </submittedName>
</protein>
<dbReference type="Proteomes" id="UP000214689">
    <property type="component" value="Chromosome"/>
</dbReference>
<dbReference type="Gene3D" id="3.60.20.20">
    <property type="entry name" value="Inosine monophosphate cyclohydrolase-like"/>
    <property type="match status" value="1"/>
</dbReference>
<dbReference type="Pfam" id="PF07826">
    <property type="entry name" value="IMP_cyclohyd"/>
    <property type="match status" value="1"/>
</dbReference>
<organism evidence="2 3">
    <name type="scientific">Mogibacterium pumilum</name>
    <dbReference type="NCBI Taxonomy" id="86332"/>
    <lineage>
        <taxon>Bacteria</taxon>
        <taxon>Bacillati</taxon>
        <taxon>Bacillota</taxon>
        <taxon>Clostridia</taxon>
        <taxon>Peptostreptococcales</taxon>
        <taxon>Anaerovoracaceae</taxon>
        <taxon>Mogibacterium</taxon>
    </lineage>
</organism>
<reference evidence="3" key="1">
    <citation type="submission" date="2016-05" db="EMBL/GenBank/DDBJ databases">
        <authorList>
            <person name="Holder M.E."/>
            <person name="Ajami N.J."/>
            <person name="Petrosino J.F."/>
        </authorList>
    </citation>
    <scope>NUCLEOTIDE SEQUENCE [LARGE SCALE GENOMIC DNA]</scope>
    <source>
        <strain evidence="3">ATCC 700696</strain>
    </source>
</reference>
<dbReference type="OrthoDB" id="2676808at2"/>
<sequence length="236" mass="26983">MNKTHINELSYLASNDYWGRGILIGKTSNKIAVAYFIMGRSENSRNRIFYQEDDRVAIAPYDKDAEIDPTLIIYYPIKINGKNLIVTNGDQTDTVDEFLSKGLTFEEALRTRCFEPDAPHFTPRISALLSLVDGSYKMSILKDSDGQGTDCHRYFFEYPSRSNHAHFIHTYEGNDSPLPTFEGEPKLVSIPDSFEEFGETIWNSLNEDNKISLCTMMINSETLESEVKIYNKRMGD</sequence>
<name>A0A223ASV7_9FIRM</name>
<dbReference type="RefSeq" id="WP_094234232.1">
    <property type="nucleotide sequence ID" value="NZ_CP016199.1"/>
</dbReference>
<keyword evidence="3" id="KW-1185">Reference proteome</keyword>
<dbReference type="GO" id="GO:0003937">
    <property type="term" value="F:IMP cyclohydrolase activity"/>
    <property type="evidence" value="ECO:0007669"/>
    <property type="project" value="InterPro"/>
</dbReference>
<dbReference type="EMBL" id="CP016199">
    <property type="protein sequence ID" value="ASS37995.1"/>
    <property type="molecule type" value="Genomic_DNA"/>
</dbReference>
<accession>A0A223ASV7</accession>
<dbReference type="InterPro" id="IPR036795">
    <property type="entry name" value="IMP_cyclohydrolase-like_sf"/>
</dbReference>
<feature type="domain" description="Inosine monophosphate cyclohydrolase-like" evidence="1">
    <location>
        <begin position="17"/>
        <end position="220"/>
    </location>
</feature>
<gene>
    <name evidence="2" type="ORF">AXF17_05850</name>
</gene>
<keyword evidence="2" id="KW-0378">Hydrolase</keyword>
<dbReference type="GO" id="GO:0006188">
    <property type="term" value="P:IMP biosynthetic process"/>
    <property type="evidence" value="ECO:0007669"/>
    <property type="project" value="InterPro"/>
</dbReference>
<dbReference type="AlphaFoldDB" id="A0A223ASV7"/>
<evidence type="ECO:0000313" key="2">
    <source>
        <dbReference type="EMBL" id="ASS37995.1"/>
    </source>
</evidence>
<evidence type="ECO:0000259" key="1">
    <source>
        <dbReference type="Pfam" id="PF07826"/>
    </source>
</evidence>
<dbReference type="InterPro" id="IPR020600">
    <property type="entry name" value="IMP_cyclohydrolase-like"/>
</dbReference>
<proteinExistence type="predicted"/>
<dbReference type="SUPFAM" id="SSF75569">
    <property type="entry name" value="Archaeal IMP cyclohydrolase PurO"/>
    <property type="match status" value="1"/>
</dbReference>
<evidence type="ECO:0000313" key="3">
    <source>
        <dbReference type="Proteomes" id="UP000214689"/>
    </source>
</evidence>